<reference evidence="2 3" key="1">
    <citation type="submission" date="2016-02" db="EMBL/GenBank/DDBJ databases">
        <authorList>
            <person name="Wen L."/>
            <person name="He K."/>
            <person name="Yang H."/>
        </authorList>
    </citation>
    <scope>NUCLEOTIDE SEQUENCE [LARGE SCALE GENOMIC DNA]</scope>
    <source>
        <strain evidence="2 3">TSA40</strain>
    </source>
</reference>
<dbReference type="EMBL" id="LSTO01000001">
    <property type="protein sequence ID" value="OWW18907.1"/>
    <property type="molecule type" value="Genomic_DNA"/>
</dbReference>
<keyword evidence="3" id="KW-1185">Reference proteome</keyword>
<name>A0A254T9Q7_9BURK</name>
<comment type="caution">
    <text evidence="2">The sequence shown here is derived from an EMBL/GenBank/DDBJ whole genome shotgun (WGS) entry which is preliminary data.</text>
</comment>
<evidence type="ECO:0000313" key="3">
    <source>
        <dbReference type="Proteomes" id="UP000197535"/>
    </source>
</evidence>
<keyword evidence="1" id="KW-1133">Transmembrane helix</keyword>
<feature type="transmembrane region" description="Helical" evidence="1">
    <location>
        <begin position="78"/>
        <end position="97"/>
    </location>
</feature>
<feature type="transmembrane region" description="Helical" evidence="1">
    <location>
        <begin position="29"/>
        <end position="57"/>
    </location>
</feature>
<protein>
    <submittedName>
        <fullName evidence="2">Uncharacterized protein</fullName>
    </submittedName>
</protein>
<dbReference type="RefSeq" id="WP_088705832.1">
    <property type="nucleotide sequence ID" value="NZ_LSTO01000001.1"/>
</dbReference>
<proteinExistence type="predicted"/>
<gene>
    <name evidence="2" type="ORF">AYR66_04820</name>
</gene>
<dbReference type="AlphaFoldDB" id="A0A254T9Q7"/>
<feature type="transmembrane region" description="Helical" evidence="1">
    <location>
        <begin position="103"/>
        <end position="120"/>
    </location>
</feature>
<evidence type="ECO:0000256" key="1">
    <source>
        <dbReference type="SAM" id="Phobius"/>
    </source>
</evidence>
<accession>A0A254T9Q7</accession>
<evidence type="ECO:0000313" key="2">
    <source>
        <dbReference type="EMBL" id="OWW18907.1"/>
    </source>
</evidence>
<keyword evidence="1" id="KW-0812">Transmembrane</keyword>
<organism evidence="2 3">
    <name type="scientific">Noviherbaspirillum denitrificans</name>
    <dbReference type="NCBI Taxonomy" id="1968433"/>
    <lineage>
        <taxon>Bacteria</taxon>
        <taxon>Pseudomonadati</taxon>
        <taxon>Pseudomonadota</taxon>
        <taxon>Betaproteobacteria</taxon>
        <taxon>Burkholderiales</taxon>
        <taxon>Oxalobacteraceae</taxon>
        <taxon>Noviherbaspirillum</taxon>
    </lineage>
</organism>
<dbReference type="Proteomes" id="UP000197535">
    <property type="component" value="Unassembled WGS sequence"/>
</dbReference>
<keyword evidence="1" id="KW-0472">Membrane</keyword>
<sequence>MRLIHHDIHRATARQLAANQYNDFVAGALYAPVFAGLFGAFLLDWPFIFLAYVCVVIHATRRQIRAARDSDFGRFVSGWLQHVVLFITSFAGVAALMDGSREYATFLVFALPPILIEYLNRRKCYRALHFHVARAYIRDVYDVRTRLQRQRKRKASYRAPK</sequence>